<feature type="transmembrane region" description="Helical" evidence="5">
    <location>
        <begin position="263"/>
        <end position="284"/>
    </location>
</feature>
<reference evidence="8" key="1">
    <citation type="journal article" date="2019" name="Int. J. Syst. Evol. Microbiol.">
        <title>The Global Catalogue of Microorganisms (GCM) 10K type strain sequencing project: providing services to taxonomists for standard genome sequencing and annotation.</title>
        <authorList>
            <consortium name="The Broad Institute Genomics Platform"/>
            <consortium name="The Broad Institute Genome Sequencing Center for Infectious Disease"/>
            <person name="Wu L."/>
            <person name="Ma J."/>
        </authorList>
    </citation>
    <scope>NUCLEOTIDE SEQUENCE [LARGE SCALE GENOMIC DNA]</scope>
    <source>
        <strain evidence="8">JCM 17695</strain>
    </source>
</reference>
<dbReference type="InterPro" id="IPR036259">
    <property type="entry name" value="MFS_trans_sf"/>
</dbReference>
<feature type="domain" description="Major facilitator superfamily (MFS) profile" evidence="6">
    <location>
        <begin position="1"/>
        <end position="346"/>
    </location>
</feature>
<keyword evidence="8" id="KW-1185">Reference proteome</keyword>
<gene>
    <name evidence="7" type="ORF">ACFQV2_14305</name>
</gene>
<feature type="transmembrane region" description="Helical" evidence="5">
    <location>
        <begin position="171"/>
        <end position="192"/>
    </location>
</feature>
<dbReference type="InterPro" id="IPR011701">
    <property type="entry name" value="MFS"/>
</dbReference>
<evidence type="ECO:0000313" key="8">
    <source>
        <dbReference type="Proteomes" id="UP001596512"/>
    </source>
</evidence>
<keyword evidence="3 5" id="KW-1133">Transmembrane helix</keyword>
<evidence type="ECO:0000256" key="2">
    <source>
        <dbReference type="ARBA" id="ARBA00022692"/>
    </source>
</evidence>
<name>A0ABW2TNK5_9PSEU</name>
<dbReference type="PROSITE" id="PS50850">
    <property type="entry name" value="MFS"/>
    <property type="match status" value="1"/>
</dbReference>
<feature type="transmembrane region" description="Helical" evidence="5">
    <location>
        <begin position="296"/>
        <end position="314"/>
    </location>
</feature>
<dbReference type="PANTHER" id="PTHR23531:SF1">
    <property type="entry name" value="QUINOLENE RESISTANCE PROTEIN NORA"/>
    <property type="match status" value="1"/>
</dbReference>
<feature type="transmembrane region" description="Helical" evidence="5">
    <location>
        <begin position="44"/>
        <end position="62"/>
    </location>
</feature>
<dbReference type="EMBL" id="JBHTEY010000004">
    <property type="protein sequence ID" value="MFC7614522.1"/>
    <property type="molecule type" value="Genomic_DNA"/>
</dbReference>
<dbReference type="PANTHER" id="PTHR23531">
    <property type="entry name" value="QUINOLENE RESISTANCE PROTEIN NORA"/>
    <property type="match status" value="1"/>
</dbReference>
<evidence type="ECO:0000256" key="3">
    <source>
        <dbReference type="ARBA" id="ARBA00022989"/>
    </source>
</evidence>
<accession>A0ABW2TNK5</accession>
<dbReference type="Gene3D" id="1.20.1250.20">
    <property type="entry name" value="MFS general substrate transporter like domains"/>
    <property type="match status" value="1"/>
</dbReference>
<feature type="transmembrane region" description="Helical" evidence="5">
    <location>
        <begin position="12"/>
        <end position="32"/>
    </location>
</feature>
<comment type="caution">
    <text evidence="7">The sequence shown here is derived from an EMBL/GenBank/DDBJ whole genome shotgun (WGS) entry which is preliminary data.</text>
</comment>
<keyword evidence="2 5" id="KW-0812">Transmembrane</keyword>
<feature type="transmembrane region" description="Helical" evidence="5">
    <location>
        <begin position="234"/>
        <end position="257"/>
    </location>
</feature>
<feature type="transmembrane region" description="Helical" evidence="5">
    <location>
        <begin position="131"/>
        <end position="151"/>
    </location>
</feature>
<comment type="subcellular location">
    <subcellularLocation>
        <location evidence="1">Cell membrane</location>
        <topology evidence="1">Multi-pass membrane protein</topology>
    </subcellularLocation>
</comment>
<proteinExistence type="predicted"/>
<evidence type="ECO:0000256" key="4">
    <source>
        <dbReference type="ARBA" id="ARBA00023136"/>
    </source>
</evidence>
<dbReference type="InterPro" id="IPR052714">
    <property type="entry name" value="MFS_Exporter"/>
</dbReference>
<dbReference type="InterPro" id="IPR020846">
    <property type="entry name" value="MFS_dom"/>
</dbReference>
<feature type="transmembrane region" description="Helical" evidence="5">
    <location>
        <begin position="320"/>
        <end position="340"/>
    </location>
</feature>
<evidence type="ECO:0000259" key="6">
    <source>
        <dbReference type="PROSITE" id="PS50850"/>
    </source>
</evidence>
<dbReference type="Proteomes" id="UP001596512">
    <property type="component" value="Unassembled WGS sequence"/>
</dbReference>
<evidence type="ECO:0000256" key="1">
    <source>
        <dbReference type="ARBA" id="ARBA00004651"/>
    </source>
</evidence>
<evidence type="ECO:0000256" key="5">
    <source>
        <dbReference type="SAM" id="Phobius"/>
    </source>
</evidence>
<keyword evidence="4 5" id="KW-0472">Membrane</keyword>
<sequence>MYVTGPLGAGEAAAGLAFGAFAVSALVLRPFAGVLADRWGRAPLLVAGAALCAVGMGLTALADSLVAVVLLRLLLGVAEAAFFVAGFAALADLAAPSRMGEALSYNSLGLYLGLAFGPPLGEWLVERADFAAAWLGAAALAAGGAVLSLLLGETRTGPRTAGPVRLVHRAAIAPSIGFFASLAAIGGFLAFAALRAEEVGLRDASLPLFLYGAVVVVSRIALAKVPDRVPSLPLGATALAVIGAGLGVAAFVGAPVGLLTGTVLLALGVSLSTPAFFSAVFATASPEQRGAASGTASAFIDLGLGGGPILLGLVAGSAGIPWAFAAAAGIALAGCAWIVWTNQGRPA</sequence>
<dbReference type="SUPFAM" id="SSF103473">
    <property type="entry name" value="MFS general substrate transporter"/>
    <property type="match status" value="1"/>
</dbReference>
<protein>
    <submittedName>
        <fullName evidence="7">MFS transporter</fullName>
    </submittedName>
</protein>
<dbReference type="Pfam" id="PF07690">
    <property type="entry name" value="MFS_1"/>
    <property type="match status" value="1"/>
</dbReference>
<feature type="transmembrane region" description="Helical" evidence="5">
    <location>
        <begin position="204"/>
        <end position="222"/>
    </location>
</feature>
<evidence type="ECO:0000313" key="7">
    <source>
        <dbReference type="EMBL" id="MFC7614522.1"/>
    </source>
</evidence>
<organism evidence="7 8">
    <name type="scientific">Actinokineospora soli</name>
    <dbReference type="NCBI Taxonomy" id="1048753"/>
    <lineage>
        <taxon>Bacteria</taxon>
        <taxon>Bacillati</taxon>
        <taxon>Actinomycetota</taxon>
        <taxon>Actinomycetes</taxon>
        <taxon>Pseudonocardiales</taxon>
        <taxon>Pseudonocardiaceae</taxon>
        <taxon>Actinokineospora</taxon>
    </lineage>
</organism>
<feature type="transmembrane region" description="Helical" evidence="5">
    <location>
        <begin position="68"/>
        <end position="91"/>
    </location>
</feature>